<feature type="region of interest" description="Disordered" evidence="1">
    <location>
        <begin position="1"/>
        <end position="76"/>
    </location>
</feature>
<proteinExistence type="predicted"/>
<evidence type="ECO:0000256" key="1">
    <source>
        <dbReference type="SAM" id="MobiDB-lite"/>
    </source>
</evidence>
<dbReference type="InterPro" id="IPR007325">
    <property type="entry name" value="KFase/CYL"/>
</dbReference>
<dbReference type="OrthoDB" id="7067800at2"/>
<dbReference type="PANTHER" id="PTHR31118">
    <property type="entry name" value="CYCLASE-LIKE PROTEIN 2"/>
    <property type="match status" value="1"/>
</dbReference>
<dbReference type="PANTHER" id="PTHR31118:SF12">
    <property type="entry name" value="CYCLASE-LIKE PROTEIN 2"/>
    <property type="match status" value="1"/>
</dbReference>
<name>A0A4R5A7E7_9ACTN</name>
<dbReference type="InterPro" id="IPR006311">
    <property type="entry name" value="TAT_signal"/>
</dbReference>
<dbReference type="AlphaFoldDB" id="A0A4R5A7E7"/>
<evidence type="ECO:0000313" key="3">
    <source>
        <dbReference type="Proteomes" id="UP000295217"/>
    </source>
</evidence>
<accession>A0A4R5A7E7</accession>
<dbReference type="InterPro" id="IPR037175">
    <property type="entry name" value="KFase_sf"/>
</dbReference>
<organism evidence="2 3">
    <name type="scientific">Jiangella aurantiaca</name>
    <dbReference type="NCBI Taxonomy" id="2530373"/>
    <lineage>
        <taxon>Bacteria</taxon>
        <taxon>Bacillati</taxon>
        <taxon>Actinomycetota</taxon>
        <taxon>Actinomycetes</taxon>
        <taxon>Jiangellales</taxon>
        <taxon>Jiangellaceae</taxon>
        <taxon>Jiangella</taxon>
    </lineage>
</organism>
<feature type="compositionally biased region" description="Basic and acidic residues" evidence="1">
    <location>
        <begin position="57"/>
        <end position="76"/>
    </location>
</feature>
<dbReference type="EMBL" id="SMLB01000023">
    <property type="protein sequence ID" value="TDD68068.1"/>
    <property type="molecule type" value="Genomic_DNA"/>
</dbReference>
<keyword evidence="3" id="KW-1185">Reference proteome</keyword>
<dbReference type="PROSITE" id="PS51318">
    <property type="entry name" value="TAT"/>
    <property type="match status" value="1"/>
</dbReference>
<dbReference type="SUPFAM" id="SSF102198">
    <property type="entry name" value="Putative cyclase"/>
    <property type="match status" value="1"/>
</dbReference>
<comment type="caution">
    <text evidence="2">The sequence shown here is derived from an EMBL/GenBank/DDBJ whole genome shotgun (WGS) entry which is preliminary data.</text>
</comment>
<dbReference type="Gene3D" id="3.50.30.50">
    <property type="entry name" value="Putative cyclase"/>
    <property type="match status" value="1"/>
</dbReference>
<dbReference type="Proteomes" id="UP000295217">
    <property type="component" value="Unassembled WGS sequence"/>
</dbReference>
<protein>
    <submittedName>
        <fullName evidence="2">Cyclase family protein</fullName>
    </submittedName>
</protein>
<gene>
    <name evidence="2" type="ORF">E1262_16820</name>
</gene>
<dbReference type="Pfam" id="PF04199">
    <property type="entry name" value="Cyclase"/>
    <property type="match status" value="1"/>
</dbReference>
<dbReference type="GO" id="GO:0019441">
    <property type="term" value="P:L-tryptophan catabolic process to kynurenine"/>
    <property type="evidence" value="ECO:0007669"/>
    <property type="project" value="InterPro"/>
</dbReference>
<reference evidence="2 3" key="1">
    <citation type="submission" date="2019-02" db="EMBL/GenBank/DDBJ databases">
        <title>Draft genome sequences of novel Actinobacteria.</title>
        <authorList>
            <person name="Sahin N."/>
            <person name="Ay H."/>
            <person name="Saygin H."/>
        </authorList>
    </citation>
    <scope>NUCLEOTIDE SEQUENCE [LARGE SCALE GENOMIC DNA]</scope>
    <source>
        <strain evidence="2 3">8K307</strain>
    </source>
</reference>
<dbReference type="GO" id="GO:0004061">
    <property type="term" value="F:arylformamidase activity"/>
    <property type="evidence" value="ECO:0007669"/>
    <property type="project" value="InterPro"/>
</dbReference>
<evidence type="ECO:0000313" key="2">
    <source>
        <dbReference type="EMBL" id="TDD68068.1"/>
    </source>
</evidence>
<sequence>MIAEAHSSPPGSEGDVRAANRSLPAGSYGGRHDPRRTTMCLSGTTHHDHGGAATAVPEHRAGHQPDRTSPRLPDRAVDGAMTDRRRFLRSGMTAAGGAVLASMGSALPATAAPPPGRGRPDRMIDLTYRLVKDFPSFYGTQPVISDVVTDDFDTTGFFSKSWTFPEHIGTHVDAPGHFAQGARLVDDLTAAELIAPLVVVDISAKADEDPNAMVEVADLVAWERRYGRIPRGALVAMNSGWEERFGDPDTFLGGAGFPDLNFPGFSIDAAEWLVARRDPVGIGVDTPSLDPGNSSTFPVHFGFLATDRYGIENLANLSAAPVRNGTVFVGAIPWEDGSGGPCRVIVTR</sequence>